<reference evidence="2 3" key="1">
    <citation type="submission" date="2019-02" db="EMBL/GenBank/DDBJ databases">
        <title>Deep-cultivation of Planctomycetes and their phenomic and genomic characterization uncovers novel biology.</title>
        <authorList>
            <person name="Wiegand S."/>
            <person name="Jogler M."/>
            <person name="Boedeker C."/>
            <person name="Pinto D."/>
            <person name="Vollmers J."/>
            <person name="Rivas-Marin E."/>
            <person name="Kohn T."/>
            <person name="Peeters S.H."/>
            <person name="Heuer A."/>
            <person name="Rast P."/>
            <person name="Oberbeckmann S."/>
            <person name="Bunk B."/>
            <person name="Jeske O."/>
            <person name="Meyerdierks A."/>
            <person name="Storesund J.E."/>
            <person name="Kallscheuer N."/>
            <person name="Luecker S."/>
            <person name="Lage O.M."/>
            <person name="Pohl T."/>
            <person name="Merkel B.J."/>
            <person name="Hornburger P."/>
            <person name="Mueller R.-W."/>
            <person name="Bruemmer F."/>
            <person name="Labrenz M."/>
            <person name="Spormann A.M."/>
            <person name="Op Den Camp H."/>
            <person name="Overmann J."/>
            <person name="Amann R."/>
            <person name="Jetten M.S.M."/>
            <person name="Mascher T."/>
            <person name="Medema M.H."/>
            <person name="Devos D.P."/>
            <person name="Kaster A.-K."/>
            <person name="Ovreas L."/>
            <person name="Rohde M."/>
            <person name="Galperin M.Y."/>
            <person name="Jogler C."/>
        </authorList>
    </citation>
    <scope>NUCLEOTIDE SEQUENCE [LARGE SCALE GENOMIC DNA]</scope>
    <source>
        <strain evidence="2 3">Pla52o</strain>
    </source>
</reference>
<comment type="caution">
    <text evidence="2">The sequence shown here is derived from an EMBL/GenBank/DDBJ whole genome shotgun (WGS) entry which is preliminary data.</text>
</comment>
<organism evidence="2 3">
    <name type="scientific">Novipirellula galeiformis</name>
    <dbReference type="NCBI Taxonomy" id="2528004"/>
    <lineage>
        <taxon>Bacteria</taxon>
        <taxon>Pseudomonadati</taxon>
        <taxon>Planctomycetota</taxon>
        <taxon>Planctomycetia</taxon>
        <taxon>Pirellulales</taxon>
        <taxon>Pirellulaceae</taxon>
        <taxon>Novipirellula</taxon>
    </lineage>
</organism>
<evidence type="ECO:0000256" key="1">
    <source>
        <dbReference type="SAM" id="MobiDB-lite"/>
    </source>
</evidence>
<proteinExistence type="predicted"/>
<dbReference type="OrthoDB" id="285989at2"/>
<protein>
    <submittedName>
        <fullName evidence="2">Uncharacterized protein</fullName>
    </submittedName>
</protein>
<accession>A0A5C6CS21</accession>
<gene>
    <name evidence="2" type="ORF">Pla52o_01900</name>
</gene>
<dbReference type="RefSeq" id="WP_146592708.1">
    <property type="nucleotide sequence ID" value="NZ_SJPT01000001.1"/>
</dbReference>
<feature type="region of interest" description="Disordered" evidence="1">
    <location>
        <begin position="16"/>
        <end position="42"/>
    </location>
</feature>
<dbReference type="Proteomes" id="UP000316304">
    <property type="component" value="Unassembled WGS sequence"/>
</dbReference>
<dbReference type="AlphaFoldDB" id="A0A5C6CS21"/>
<keyword evidence="3" id="KW-1185">Reference proteome</keyword>
<evidence type="ECO:0000313" key="2">
    <source>
        <dbReference type="EMBL" id="TWU26337.1"/>
    </source>
</evidence>
<name>A0A5C6CS21_9BACT</name>
<dbReference type="EMBL" id="SJPT01000001">
    <property type="protein sequence ID" value="TWU26337.1"/>
    <property type="molecule type" value="Genomic_DNA"/>
</dbReference>
<evidence type="ECO:0000313" key="3">
    <source>
        <dbReference type="Proteomes" id="UP000316304"/>
    </source>
</evidence>
<sequence>MHTIRLRYPWSKQLHDGESDARRVNVPERDEDLSSAEQRHSTTYTRHFNRPTGIESGDRVALRITNWQGQLTSIRLNGKEQPTGPPPLEIELTEQWDLHNQIELQLDPSGGVPVRLDGEVTLEIRTSDQWEA</sequence>
<feature type="compositionally biased region" description="Basic and acidic residues" evidence="1">
    <location>
        <begin position="16"/>
        <end position="28"/>
    </location>
</feature>